<comment type="caution">
    <text evidence="1">The sequence shown here is derived from an EMBL/GenBank/DDBJ whole genome shotgun (WGS) entry which is preliminary data.</text>
</comment>
<evidence type="ECO:0000313" key="1">
    <source>
        <dbReference type="EMBL" id="KAJ2801084.1"/>
    </source>
</evidence>
<feature type="non-terminal residue" evidence="1">
    <location>
        <position position="1"/>
    </location>
</feature>
<dbReference type="EMBL" id="JANBUN010000835">
    <property type="protein sequence ID" value="KAJ2801084.1"/>
    <property type="molecule type" value="Genomic_DNA"/>
</dbReference>
<keyword evidence="1" id="KW-0347">Helicase</keyword>
<dbReference type="EC" id="3.6.4.13" evidence="1"/>
<keyword evidence="1" id="KW-0378">Hydrolase</keyword>
<accession>A0ACC1L519</accession>
<dbReference type="Proteomes" id="UP001140087">
    <property type="component" value="Unassembled WGS sequence"/>
</dbReference>
<gene>
    <name evidence="1" type="primary">HAS1_1</name>
    <name evidence="1" type="ORF">H4R21_002923</name>
</gene>
<proteinExistence type="predicted"/>
<keyword evidence="1" id="KW-0067">ATP-binding</keyword>
<name>A0ACC1L519_9FUNG</name>
<evidence type="ECO:0000313" key="2">
    <source>
        <dbReference type="Proteomes" id="UP001140087"/>
    </source>
</evidence>
<keyword evidence="2" id="KW-1185">Reference proteome</keyword>
<reference evidence="1" key="1">
    <citation type="submission" date="2022-07" db="EMBL/GenBank/DDBJ databases">
        <title>Phylogenomic reconstructions and comparative analyses of Kickxellomycotina fungi.</title>
        <authorList>
            <person name="Reynolds N.K."/>
            <person name="Stajich J.E."/>
            <person name="Barry K."/>
            <person name="Grigoriev I.V."/>
            <person name="Crous P."/>
            <person name="Smith M.E."/>
        </authorList>
    </citation>
    <scope>NUCLEOTIDE SEQUENCE</scope>
    <source>
        <strain evidence="1">BCRC 34780</strain>
    </source>
</reference>
<keyword evidence="1" id="KW-0547">Nucleotide-binding</keyword>
<sequence>SQLEKLVEKNFYLNRSARDGYRSYLQAYASYQLKNIFDVNHLDLEKVGRAFGFTVPPNVNINVGEARKSDHRKRKSFGAK</sequence>
<protein>
    <submittedName>
        <fullName evidence="1">ATP-dependent RNA helicase</fullName>
        <ecNumber evidence="1">3.6.4.13</ecNumber>
    </submittedName>
</protein>
<organism evidence="1 2">
    <name type="scientific">Coemansia helicoidea</name>
    <dbReference type="NCBI Taxonomy" id="1286919"/>
    <lineage>
        <taxon>Eukaryota</taxon>
        <taxon>Fungi</taxon>
        <taxon>Fungi incertae sedis</taxon>
        <taxon>Zoopagomycota</taxon>
        <taxon>Kickxellomycotina</taxon>
        <taxon>Kickxellomycetes</taxon>
        <taxon>Kickxellales</taxon>
        <taxon>Kickxellaceae</taxon>
        <taxon>Coemansia</taxon>
    </lineage>
</organism>